<keyword evidence="2" id="KW-0547">Nucleotide-binding</keyword>
<dbReference type="PROSITE" id="PS51882">
    <property type="entry name" value="G_ALPHA"/>
    <property type="match status" value="1"/>
</dbReference>
<evidence type="ECO:0000256" key="2">
    <source>
        <dbReference type="ARBA" id="ARBA00022741"/>
    </source>
</evidence>
<name>A0ABP0LU93_9DINO</name>
<evidence type="ECO:0000256" key="3">
    <source>
        <dbReference type="ARBA" id="ARBA00023134"/>
    </source>
</evidence>
<dbReference type="SMART" id="SM00275">
    <property type="entry name" value="G_alpha"/>
    <property type="match status" value="1"/>
</dbReference>
<accession>A0ABP0LU93</accession>
<proteinExistence type="predicted"/>
<evidence type="ECO:0000313" key="6">
    <source>
        <dbReference type="Proteomes" id="UP001642464"/>
    </source>
</evidence>
<protein>
    <submittedName>
        <fullName evidence="5">Guanine nucleotide-binding protein alpha-17 subunit (Odorant response abnormal protein 3)</fullName>
    </submittedName>
</protein>
<dbReference type="PANTHER" id="PTHR10218">
    <property type="entry name" value="GTP-BINDING PROTEIN ALPHA SUBUNIT"/>
    <property type="match status" value="1"/>
</dbReference>
<keyword evidence="4" id="KW-0807">Transducer</keyword>
<dbReference type="InterPro" id="IPR001019">
    <property type="entry name" value="Gprotein_alpha_su"/>
</dbReference>
<sequence>MRLAQDRKVEQGKLKLLLLGAGESGKSTIFKQMKLLYGAGITQEERFKIRPFVIGNLIEGACDIYQAGEPLGVSFRDEVQAAGEMLIDLPDKRTLTDEVVDAINLMWNDEDFRGVWNQRSKFQVQDTWNEFADALGGYPQWGGPDWTPTTDEILRCRVRTTGVVDEEFLVKNVKLRMLDVGGQRNERRKWIHCFENVTSVLFVASLSEYDQVLFEDSSKNRLVESLELFEEISNSEWFLESAMILFLNKSDLFEKKYMEDQVPLNVTGLFPDAPGGEPDLDKAYAWFEQKFKDQCKDPERTIFVHTTNATDTGMIDAVMRSSSQHILRQNLKGSGVLV</sequence>
<dbReference type="Gene3D" id="1.10.400.10">
    <property type="entry name" value="GI Alpha 1, domain 2-like"/>
    <property type="match status" value="1"/>
</dbReference>
<dbReference type="InterPro" id="IPR027417">
    <property type="entry name" value="P-loop_NTPase"/>
</dbReference>
<reference evidence="5 6" key="1">
    <citation type="submission" date="2024-02" db="EMBL/GenBank/DDBJ databases">
        <authorList>
            <person name="Chen Y."/>
            <person name="Shah S."/>
            <person name="Dougan E. K."/>
            <person name="Thang M."/>
            <person name="Chan C."/>
        </authorList>
    </citation>
    <scope>NUCLEOTIDE SEQUENCE [LARGE SCALE GENOMIC DNA]</scope>
</reference>
<organism evidence="5 6">
    <name type="scientific">Durusdinium trenchii</name>
    <dbReference type="NCBI Taxonomy" id="1381693"/>
    <lineage>
        <taxon>Eukaryota</taxon>
        <taxon>Sar</taxon>
        <taxon>Alveolata</taxon>
        <taxon>Dinophyceae</taxon>
        <taxon>Suessiales</taxon>
        <taxon>Symbiodiniaceae</taxon>
        <taxon>Durusdinium</taxon>
    </lineage>
</organism>
<gene>
    <name evidence="5" type="ORF">SCF082_LOCUS24565</name>
</gene>
<dbReference type="SUPFAM" id="SSF52540">
    <property type="entry name" value="P-loop containing nucleoside triphosphate hydrolases"/>
    <property type="match status" value="1"/>
</dbReference>
<evidence type="ECO:0000313" key="5">
    <source>
        <dbReference type="EMBL" id="CAK9042775.1"/>
    </source>
</evidence>
<dbReference type="InterPro" id="IPR011025">
    <property type="entry name" value="GproteinA_insert"/>
</dbReference>
<dbReference type="CDD" id="cd00066">
    <property type="entry name" value="G-alpha"/>
    <property type="match status" value="1"/>
</dbReference>
<dbReference type="Proteomes" id="UP001642464">
    <property type="component" value="Unassembled WGS sequence"/>
</dbReference>
<keyword evidence="6" id="KW-1185">Reference proteome</keyword>
<dbReference type="Pfam" id="PF00503">
    <property type="entry name" value="G-alpha"/>
    <property type="match status" value="1"/>
</dbReference>
<comment type="caution">
    <text evidence="5">The sequence shown here is derived from an EMBL/GenBank/DDBJ whole genome shotgun (WGS) entry which is preliminary data.</text>
</comment>
<dbReference type="SUPFAM" id="SSF47895">
    <property type="entry name" value="Transducin (alpha subunit), insertion domain"/>
    <property type="match status" value="1"/>
</dbReference>
<dbReference type="Gene3D" id="3.40.50.300">
    <property type="entry name" value="P-loop containing nucleotide triphosphate hydrolases"/>
    <property type="match status" value="1"/>
</dbReference>
<evidence type="ECO:0000256" key="4">
    <source>
        <dbReference type="ARBA" id="ARBA00023224"/>
    </source>
</evidence>
<dbReference type="PANTHER" id="PTHR10218:SF302">
    <property type="entry name" value="GUANINE NUCLEOTIDE-BINDING PROTEIN ALPHA-5 SUBUNIT"/>
    <property type="match status" value="1"/>
</dbReference>
<dbReference type="PRINTS" id="PR00318">
    <property type="entry name" value="GPROTEINA"/>
</dbReference>
<evidence type="ECO:0000256" key="1">
    <source>
        <dbReference type="ARBA" id="ARBA00022723"/>
    </source>
</evidence>
<keyword evidence="3" id="KW-0342">GTP-binding</keyword>
<keyword evidence="1" id="KW-0479">Metal-binding</keyword>
<dbReference type="EMBL" id="CAXAMM010018128">
    <property type="protein sequence ID" value="CAK9042775.1"/>
    <property type="molecule type" value="Genomic_DNA"/>
</dbReference>